<keyword evidence="1" id="KW-0805">Transcription regulation</keyword>
<sequence>MGHPGGKSGLEEKKGEEDEDVGCQKQGVGNGIARSGDHNDGEGAVFSKRTEEGVEEAAVEGNAEMARGEDSPYTLTGAQGEEAGSKLEYATNVSDPGMAHDDSRAGSSDTRSSVQTNRNGKLDSEGGHDGDAKDIGKDSSVNSDKPGSNTDNRCAEDPDGHNNAPGLIADSIPHRNVGNESANIDLGTPNSSCVMQSGTISMISKGRDDGVRARVMGMRVDGGFGNEHGLSGDCNSDSCSKPDLVKADAAMGSVLSVISECCENVKDTSTVDGECGNDNDTSVMDDNLCRASNVSGAGCGVQRRGIRLTGERADGKEAACHMVEVNADTVMGTVVASLICESEDFKATGALDNNVGTISDISVADCLVIREHSDRGGGQVADCSTGVFSVNGVGTSVLRDDSEGLASGDGASSGKVDLAGVACIRSLSGENVASEEREAGSGSVQLAKRINDKDSVGCCQTIPDASVALPVSDAGVAPAHGGIPTKGGIDADPTAVGENEESKSLEDAADTLLAGMNSRGASRVTLPNGESLEQTKGPGLNVAKAALSLQTIENGKNAPGKAAGAMEVADANESEKIREVAAQVRDGADGTATEDNPTDSMEPVSTGQKTGKNEAVLCGKPSQDSAMVCLGDDGDGDGGKEQTAADVAGAVPGDTVEGTVVHGDRFVPDPQQLMDPRVDGRDHACGVDSSGGIPLMAINNKSSTGDETDSLRDNSVNDRNSCGDGSGGGGGGKQFSSCTSSVNDGDQVDTSNVNKTSAGSAGKRGSISYGDVDPKQVPPCNSSDSQMGGDGVSVSQLTSGNRCERGVESGTGSGAAMFLGMAVAGSQEWTVLDVPRVEGLCDNALSADAMMQHGFAMMHDDNAIDSGDGVVGDSDKCTGVEHAHCGDGDAALGKNGQTQRPVKSGSRGTCLTGSVKGFAVDSAGRGGGSRNSLCVEVARCGDDVQGAIYSASHVEAASVIHNDGSAGIDSIASISTGYFSDSCRGQGKLPRVHPDDAGNGVCDQRSLGSNEAGWNGVAGCAQDAGPATGICSDDGGATFSPNGTVNTGREALQEDKATSGHVPENNDAEARGCSGGEVTNRGSSVGMVLSLIHIVAECGEGVMKQGPANGDGVMCHNTKATEQGAAVNGLVSMPDRKRLCADRSEQVSLARGHAEPDAWRHASAAASSSPTQDLQIVNCQTCVPAAAELASNADEGAHLEGSCVTPSIGDSAIADVDEGATAQGRDVLDEGKSALSAVAVSLDHDVLVMGSPTQALGGEHATPFLEGCRPTRNAKGVDEGEVRLTEHGCIGDPNDGVAKGNDDSLLLDSHAPLRSSGDNRVRNRNCMDGAPCNEDGKAQQCTACEVVRPSVLALPCSQEGICDPSKSATGFSQPPKRNDGGLVGINGRHNSVTCDQIVIVRQHRAPGAEESPEAGTSGWSDTVVTACLNESGTDFHASKVKEGELVCAVNCADGAASDHKNHAGNGHSGNDGAAGAARSLLHYTQIDRHHSNLGVHCACKPGNHKPLNDCEFANDGAGSGNCIGHADCTGGSDADCQREDYAAVSLTGALVKPTPEGQDVGDLKVFGNGDTGNLNSDNIGEGDRRPQPCSGGSGTCVAGSYAPDVSSGSGRESDASVAGIIDCSEVCADDIPMAVDGCRDTHVPLVLGGQGDSVVARLTEGYGRSSADDGKRNEHVRGGGTPIRYACNNLSGKSEDLCDQKCNSTGQILGAMTEIAKREEKPSGVGGGQDDDLGDDHVATHAGEAQGKSDGGDVGEDAGCGRSSGPRPVVKDDNAGEEPSSGGGGHGDLLRDCLSCHDLVISLFENAECNCAANVPTGETCGRGNSHGLELEFDEAVNRPPVGDGCHVATLGNGLAKSHARDSEKEGSASRGEACKSSCSSEPAMSVDRPVEDSVLQGGDHEGGIPQDCCIFGDVVTSSSWDAERKSQNSDIQQNQICKKRMKSNSPEPTVKGDKAVEAPSLVGGTVEYVPSFDPFCISLGGDPEAKGAVDVHPCCEERGDLVSIIKAEESIVEPSVGANGILADDSPGISPENCGVDVHTRRECERIVTPVQVEVANTNVELAPLRAGDNVAVLRENPIFDDPATSPSRIGADLDVLPGCELSTLGAGDYDEAADTKFLFVRVDDRTINPLGHDGALGERRAPSLHSCQSRRTKKHQNSFGSIEHGGAGSLCLHPDTLEEVPRTGAVASKDDSDNVSVTTHAQTPAIDSASAATATAAVMGNVGGANGGQRESDLIFNAGPTCWSVNTDGMCAPYVQPANRQHDGGRHNHGSGDSGEDAKACVAGAASELAYDGVAQESDIPTGGLQRTVHEERSKFCRTGVELISNSTGRAFVGENGCGKISNGNVGSGSESGLEKHVSVNSVGNGICVQRSRGKGLHVFLSVKDTSAVEGGQKGGLGQTGGCCSVDASQRMLSIAPSFSVRLCPSLKDGTIVINSRHGSTVLSQAVENDNHTISGRDEKGIGVAADDGDDGVEVRGECHSSVYPVARDLVSVERSDTKGHDSEAAEADQQHELKQQAACTVDDLNKTVSIPYKFQLRLYASSKEAQAAAAHCVRSLERNRPAIWKQIGKNRRSKSPGAVALHSMPIYRSWFQKSVLGHVEKGHCEVDVVVEDWEGSRWGMTWHHRKSVLLNGWANLMNFHSLAFGDFIVFETVGPSLLKIYAFCIGDEEDGHGAIQEQDGDGEYRCGKRLLEARKRLRQAKRRKAGTVTHPYQQSPDSGLHQSSVINYEHVHLSACNNEGESSGHAMRFISNKGIVAFKQERGAGASLVTETHIDTLQGVGDDKAECRRSNRKRRVKSTVAALFQKKMRVEKEREENKDDVKEHKDRKLVDQYVTLRRPILQEERKAVMEKVEAFVSDYPTFSCKMTPSVLRNWLRIPKAFMSLLPQGSGDVTFIGPNGYRCKLGWLWSPDKRCGFSSGWRQFIRDQELQDGDWIVLEFLKQTVVRVNLFPIVCSSETCAEGVPLVETWQAVPRGYRSKDAGGHPLVVRGDNGDTAESVMASVGRGSRGWGAADARPGWAADGALEADPRSRARELDGGMAAEQDVKGRGRGKKQKSNHNWKISSSNVGSKVSKTEIQKNVGPCKGGRRQGRDEGASDVGGSSSQKSQQWRDMVEAGNWCEEYREVEVSLGRAENDKARTGRGGKFSNLTIQRSQNELVLRIVGTNCLTDQSSDGIAKGCTNRRPCGKGKLQASPWTEERILVGDGRASGKKSRGKVRGAREESTRSVDEGGRNKVNQVVMQAQLVENEWVEDSKQNGLARVKNEAAGRRELDNTAPSGFVDVSNARFGPSAIDGKNDKKDKKRKRKWRFSSLKTKRRRSLLEKMAKSTDEASCGNQGFVLGGQSVEVTEIAAEHASAGGESTRLVRAKKTDQKTDGQRIANMRRRGGEESLPVEERSVLGTGMPSPQVVVKKERCQGVVYGSGRKQITEGNSDGNLLMSTADRRPRRDAKERDGRPKDQRKQTYAEVRGGEQGPRAPRKHNHVEENSSVGKAEGRRSLVRGAVEDRGISGYRDGWIGNGQGDDEEGEYFSVDRMLNVNWGAGKVLVTLTGLYVSGDSSRYQSGGIWVPKEWLATDFSRVFVPQSWQLKSHASAIRGW</sequence>
<feature type="compositionally biased region" description="Basic residues" evidence="5">
    <location>
        <begin position="3212"/>
        <end position="3221"/>
    </location>
</feature>
<feature type="region of interest" description="Disordered" evidence="5">
    <location>
        <begin position="1922"/>
        <end position="1954"/>
    </location>
</feature>
<feature type="region of interest" description="Disordered" evidence="5">
    <location>
        <begin position="1"/>
        <end position="190"/>
    </location>
</feature>
<dbReference type="InterPro" id="IPR015300">
    <property type="entry name" value="DNA-bd_pseudobarrel_sf"/>
</dbReference>
<dbReference type="PANTHER" id="PTHR31391">
    <property type="entry name" value="B3 DOMAIN-CONTAINING PROTEIN OS11G0197600-RELATED"/>
    <property type="match status" value="1"/>
</dbReference>
<feature type="compositionally biased region" description="Polar residues" evidence="5">
    <location>
        <begin position="105"/>
        <end position="119"/>
    </location>
</feature>
<feature type="region of interest" description="Disordered" evidence="5">
    <location>
        <begin position="2260"/>
        <end position="2280"/>
    </location>
</feature>
<dbReference type="Gene3D" id="2.40.330.10">
    <property type="entry name" value="DNA-binding pseudobarrel domain"/>
    <property type="match status" value="1"/>
</dbReference>
<evidence type="ECO:0000313" key="7">
    <source>
        <dbReference type="EMBL" id="GBG61952.1"/>
    </source>
</evidence>
<dbReference type="InterPro" id="IPR044837">
    <property type="entry name" value="REM16-like"/>
</dbReference>
<gene>
    <name evidence="7" type="ORF">CBR_g26115</name>
</gene>
<evidence type="ECO:0000256" key="4">
    <source>
        <dbReference type="ARBA" id="ARBA00023242"/>
    </source>
</evidence>
<keyword evidence="2" id="KW-0238">DNA-binding</keyword>
<feature type="region of interest" description="Disordered" evidence="5">
    <location>
        <begin position="3209"/>
        <end position="3233"/>
    </location>
</feature>
<keyword evidence="4" id="KW-0539">Nucleus</keyword>
<dbReference type="OrthoDB" id="1666376at2759"/>
<organism evidence="7 8">
    <name type="scientific">Chara braunii</name>
    <name type="common">Braun's stonewort</name>
    <dbReference type="NCBI Taxonomy" id="69332"/>
    <lineage>
        <taxon>Eukaryota</taxon>
        <taxon>Viridiplantae</taxon>
        <taxon>Streptophyta</taxon>
        <taxon>Charophyceae</taxon>
        <taxon>Charales</taxon>
        <taxon>Characeae</taxon>
        <taxon>Chara</taxon>
    </lineage>
</organism>
<dbReference type="Gramene" id="GBG61952">
    <property type="protein sequence ID" value="GBG61952"/>
    <property type="gene ID" value="CBR_g26115"/>
</dbReference>
<comment type="caution">
    <text evidence="7">The sequence shown here is derived from an EMBL/GenBank/DDBJ whole genome shotgun (WGS) entry which is preliminary data.</text>
</comment>
<feature type="domain" description="TF-B3" evidence="6">
    <location>
        <begin position="2611"/>
        <end position="2669"/>
    </location>
</feature>
<protein>
    <recommendedName>
        <fullName evidence="6">TF-B3 domain-containing protein</fullName>
    </recommendedName>
</protein>
<evidence type="ECO:0000256" key="3">
    <source>
        <dbReference type="ARBA" id="ARBA00023163"/>
    </source>
</evidence>
<dbReference type="EMBL" id="BFEA01000024">
    <property type="protein sequence ID" value="GBG61952.1"/>
    <property type="molecule type" value="Genomic_DNA"/>
</dbReference>
<feature type="region of interest" description="Disordered" evidence="5">
    <location>
        <begin position="1054"/>
        <end position="1076"/>
    </location>
</feature>
<feature type="compositionally biased region" description="Basic and acidic residues" evidence="5">
    <location>
        <begin position="3030"/>
        <end position="3040"/>
    </location>
</feature>
<dbReference type="CDD" id="cd10017">
    <property type="entry name" value="B3_DNA"/>
    <property type="match status" value="1"/>
</dbReference>
<keyword evidence="3" id="KW-0804">Transcription</keyword>
<feature type="region of interest" description="Disordered" evidence="5">
    <location>
        <begin position="3273"/>
        <end position="3310"/>
    </location>
</feature>
<feature type="compositionally biased region" description="Polar residues" evidence="5">
    <location>
        <begin position="734"/>
        <end position="759"/>
    </location>
</feature>
<dbReference type="PROSITE" id="PS50863">
    <property type="entry name" value="B3"/>
    <property type="match status" value="1"/>
</dbReference>
<dbReference type="PANTHER" id="PTHR31391:SF4">
    <property type="entry name" value="B3 DOMAIN-CONTAINING PROTEIN OS03G0184500"/>
    <property type="match status" value="1"/>
</dbReference>
<dbReference type="Proteomes" id="UP000265515">
    <property type="component" value="Unassembled WGS sequence"/>
</dbReference>
<feature type="region of interest" description="Disordered" evidence="5">
    <location>
        <begin position="3024"/>
        <end position="3114"/>
    </location>
</feature>
<feature type="compositionally biased region" description="Polar residues" evidence="5">
    <location>
        <begin position="139"/>
        <end position="152"/>
    </location>
</feature>
<evidence type="ECO:0000259" key="6">
    <source>
        <dbReference type="PROSITE" id="PS50863"/>
    </source>
</evidence>
<evidence type="ECO:0000256" key="1">
    <source>
        <dbReference type="ARBA" id="ARBA00023015"/>
    </source>
</evidence>
<name>A0A388JW61_CHABU</name>
<feature type="region of interest" description="Disordered" evidence="5">
    <location>
        <begin position="3426"/>
        <end position="3499"/>
    </location>
</feature>
<feature type="compositionally biased region" description="Gly residues" evidence="5">
    <location>
        <begin position="724"/>
        <end position="733"/>
    </location>
</feature>
<dbReference type="InterPro" id="IPR003340">
    <property type="entry name" value="B3_DNA-bd"/>
</dbReference>
<evidence type="ECO:0000256" key="2">
    <source>
        <dbReference type="ARBA" id="ARBA00023125"/>
    </source>
</evidence>
<feature type="region of interest" description="Disordered" evidence="5">
    <location>
        <begin position="1560"/>
        <end position="1592"/>
    </location>
</feature>
<feature type="region of interest" description="Disordered" evidence="5">
    <location>
        <begin position="3360"/>
        <end position="3380"/>
    </location>
</feature>
<evidence type="ECO:0000256" key="5">
    <source>
        <dbReference type="SAM" id="MobiDB-lite"/>
    </source>
</evidence>
<reference evidence="7 8" key="1">
    <citation type="journal article" date="2018" name="Cell">
        <title>The Chara Genome: Secondary Complexity and Implications for Plant Terrestrialization.</title>
        <authorList>
            <person name="Nishiyama T."/>
            <person name="Sakayama H."/>
            <person name="Vries J.D."/>
            <person name="Buschmann H."/>
            <person name="Saint-Marcoux D."/>
            <person name="Ullrich K.K."/>
            <person name="Haas F.B."/>
            <person name="Vanderstraeten L."/>
            <person name="Becker D."/>
            <person name="Lang D."/>
            <person name="Vosolsobe S."/>
            <person name="Rombauts S."/>
            <person name="Wilhelmsson P.K.I."/>
            <person name="Janitza P."/>
            <person name="Kern R."/>
            <person name="Heyl A."/>
            <person name="Rumpler F."/>
            <person name="Villalobos L.I.A.C."/>
            <person name="Clay J.M."/>
            <person name="Skokan R."/>
            <person name="Toyoda A."/>
            <person name="Suzuki Y."/>
            <person name="Kagoshima H."/>
            <person name="Schijlen E."/>
            <person name="Tajeshwar N."/>
            <person name="Catarino B."/>
            <person name="Hetherington A.J."/>
            <person name="Saltykova A."/>
            <person name="Bonnot C."/>
            <person name="Breuninger H."/>
            <person name="Symeonidi A."/>
            <person name="Radhakrishnan G.V."/>
            <person name="Van Nieuwerburgh F."/>
            <person name="Deforce D."/>
            <person name="Chang C."/>
            <person name="Karol K.G."/>
            <person name="Hedrich R."/>
            <person name="Ulvskov P."/>
            <person name="Glockner G."/>
            <person name="Delwiche C.F."/>
            <person name="Petrasek J."/>
            <person name="Van de Peer Y."/>
            <person name="Friml J."/>
            <person name="Beilby M."/>
            <person name="Dolan L."/>
            <person name="Kohara Y."/>
            <person name="Sugano S."/>
            <person name="Fujiyama A."/>
            <person name="Delaux P.-M."/>
            <person name="Quint M."/>
            <person name="TheiBen G."/>
            <person name="Hagemann M."/>
            <person name="Harholt J."/>
            <person name="Dunand C."/>
            <person name="Zachgo S."/>
            <person name="Langdale J."/>
            <person name="Maumus F."/>
            <person name="Straeten D.V.D."/>
            <person name="Gould S.B."/>
            <person name="Rensing S.A."/>
        </authorList>
    </citation>
    <scope>NUCLEOTIDE SEQUENCE [LARGE SCALE GENOMIC DNA]</scope>
    <source>
        <strain evidence="7 8">S276</strain>
    </source>
</reference>
<evidence type="ECO:0000313" key="8">
    <source>
        <dbReference type="Proteomes" id="UP000265515"/>
    </source>
</evidence>
<accession>A0A388JW61</accession>
<dbReference type="SUPFAM" id="SSF101936">
    <property type="entry name" value="DNA-binding pseudobarrel domain"/>
    <property type="match status" value="2"/>
</dbReference>
<feature type="region of interest" description="Disordered" evidence="5">
    <location>
        <begin position="587"/>
        <end position="612"/>
    </location>
</feature>
<feature type="compositionally biased region" description="Polar residues" evidence="5">
    <location>
        <begin position="593"/>
        <end position="610"/>
    </location>
</feature>
<feature type="region of interest" description="Disordered" evidence="5">
    <location>
        <begin position="1719"/>
        <end position="1784"/>
    </location>
</feature>
<feature type="compositionally biased region" description="Polar residues" evidence="5">
    <location>
        <begin position="3103"/>
        <end position="3113"/>
    </location>
</feature>
<feature type="compositionally biased region" description="Basic and acidic residues" evidence="5">
    <location>
        <begin position="676"/>
        <end position="685"/>
    </location>
</feature>
<feature type="compositionally biased region" description="Polar residues" evidence="5">
    <location>
        <begin position="3432"/>
        <end position="3442"/>
    </location>
</feature>
<feature type="region of interest" description="Disordered" evidence="5">
    <location>
        <begin position="1856"/>
        <end position="1888"/>
    </location>
</feature>
<feature type="compositionally biased region" description="Basic residues" evidence="5">
    <location>
        <begin position="3052"/>
        <end position="3062"/>
    </location>
</feature>
<feature type="region of interest" description="Disordered" evidence="5">
    <location>
        <begin position="659"/>
        <end position="809"/>
    </location>
</feature>
<feature type="compositionally biased region" description="Basic and acidic residues" evidence="5">
    <location>
        <begin position="3445"/>
        <end position="3467"/>
    </location>
</feature>
<keyword evidence="8" id="KW-1185">Reference proteome</keyword>
<feature type="compositionally biased region" description="Basic and acidic residues" evidence="5">
    <location>
        <begin position="1859"/>
        <end position="1868"/>
    </location>
</feature>
<feature type="compositionally biased region" description="Basic and acidic residues" evidence="5">
    <location>
        <begin position="3222"/>
        <end position="3233"/>
    </location>
</feature>
<feature type="region of interest" description="Disordered" evidence="5">
    <location>
        <begin position="482"/>
        <end position="503"/>
    </location>
</feature>
<dbReference type="GO" id="GO:0003677">
    <property type="term" value="F:DNA binding"/>
    <property type="evidence" value="ECO:0007669"/>
    <property type="project" value="UniProtKB-KW"/>
</dbReference>
<proteinExistence type="predicted"/>
<dbReference type="Pfam" id="PF02362">
    <property type="entry name" value="B3"/>
    <property type="match status" value="1"/>
</dbReference>
<feature type="compositionally biased region" description="Basic and acidic residues" evidence="5">
    <location>
        <begin position="120"/>
        <end position="137"/>
    </location>
</feature>
<feature type="compositionally biased region" description="Polar residues" evidence="5">
    <location>
        <begin position="3063"/>
        <end position="3075"/>
    </location>
</feature>
<dbReference type="SMART" id="SM01019">
    <property type="entry name" value="B3"/>
    <property type="match status" value="2"/>
</dbReference>
<feature type="compositionally biased region" description="Polar residues" evidence="5">
    <location>
        <begin position="178"/>
        <end position="190"/>
    </location>
</feature>